<comment type="function">
    <text evidence="1">Thiol-specific peroxidase that catalyzes the reduction of hydrogen peroxide and organic hydroperoxides to water and alcohols, respectively. Plays a role in cell protection against oxidative stress by detoxifying peroxides and as sensor of hydrogen peroxide-mediated signaling events.</text>
</comment>
<evidence type="ECO:0000256" key="8">
    <source>
        <dbReference type="ARBA" id="ARBA00023284"/>
    </source>
</evidence>
<dbReference type="Gene3D" id="3.40.30.10">
    <property type="entry name" value="Glutaredoxin"/>
    <property type="match status" value="1"/>
</dbReference>
<accession>A0A0F6W8K1</accession>
<evidence type="ECO:0000259" key="14">
    <source>
        <dbReference type="PROSITE" id="PS51352"/>
    </source>
</evidence>
<dbReference type="GO" id="GO:0045454">
    <property type="term" value="P:cell redox homeostasis"/>
    <property type="evidence" value="ECO:0007669"/>
    <property type="project" value="TreeGrafter"/>
</dbReference>
<comment type="subunit">
    <text evidence="2">Monomer.</text>
</comment>
<keyword evidence="7" id="KW-1015">Disulfide bond</keyword>
<evidence type="ECO:0000256" key="6">
    <source>
        <dbReference type="ARBA" id="ARBA00023002"/>
    </source>
</evidence>
<dbReference type="SUPFAM" id="SSF52833">
    <property type="entry name" value="Thioredoxin-like"/>
    <property type="match status" value="1"/>
</dbReference>
<feature type="active site" description="Cysteine sulfenic acid (-SOH) intermediate; for peroxidase activity" evidence="13">
    <location>
        <position position="44"/>
    </location>
</feature>
<keyword evidence="5" id="KW-0049">Antioxidant</keyword>
<comment type="similarity">
    <text evidence="10">Belongs to the peroxiredoxin family. BCP/PrxQ subfamily.</text>
</comment>
<dbReference type="OrthoDB" id="69195at2"/>
<evidence type="ECO:0000256" key="13">
    <source>
        <dbReference type="PIRSR" id="PIRSR000239-1"/>
    </source>
</evidence>
<dbReference type="Proteomes" id="UP000034883">
    <property type="component" value="Chromosome"/>
</dbReference>
<evidence type="ECO:0000256" key="4">
    <source>
        <dbReference type="ARBA" id="ARBA00022559"/>
    </source>
</evidence>
<dbReference type="InterPro" id="IPR050924">
    <property type="entry name" value="Peroxiredoxin_BCP/PrxQ"/>
</dbReference>
<dbReference type="RefSeq" id="WP_053237064.1">
    <property type="nucleotide sequence ID" value="NZ_CP011125.1"/>
</dbReference>
<dbReference type="PROSITE" id="PS51352">
    <property type="entry name" value="THIOREDOXIN_2"/>
    <property type="match status" value="1"/>
</dbReference>
<evidence type="ECO:0000256" key="12">
    <source>
        <dbReference type="ARBA" id="ARBA00049091"/>
    </source>
</evidence>
<gene>
    <name evidence="15" type="ORF">DB32_007214</name>
</gene>
<dbReference type="EC" id="1.11.1.24" evidence="3"/>
<evidence type="ECO:0000313" key="15">
    <source>
        <dbReference type="EMBL" id="AKF10065.1"/>
    </source>
</evidence>
<dbReference type="Pfam" id="PF00578">
    <property type="entry name" value="AhpC-TSA"/>
    <property type="match status" value="1"/>
</dbReference>
<keyword evidence="8" id="KW-0676">Redox-active center</keyword>
<evidence type="ECO:0000256" key="7">
    <source>
        <dbReference type="ARBA" id="ARBA00023157"/>
    </source>
</evidence>
<reference evidence="15 16" key="1">
    <citation type="submission" date="2015-03" db="EMBL/GenBank/DDBJ databases">
        <title>Genome assembly of Sandaracinus amylolyticus DSM 53668.</title>
        <authorList>
            <person name="Sharma G."/>
            <person name="Subramanian S."/>
        </authorList>
    </citation>
    <scope>NUCLEOTIDE SEQUENCE [LARGE SCALE GENOMIC DNA]</scope>
    <source>
        <strain evidence="15 16">DSM 53668</strain>
    </source>
</reference>
<dbReference type="InterPro" id="IPR013766">
    <property type="entry name" value="Thioredoxin_domain"/>
</dbReference>
<dbReference type="PANTHER" id="PTHR42801">
    <property type="entry name" value="THIOREDOXIN-DEPENDENT PEROXIDE REDUCTASE"/>
    <property type="match status" value="1"/>
</dbReference>
<dbReference type="GO" id="GO:0008379">
    <property type="term" value="F:thioredoxin peroxidase activity"/>
    <property type="evidence" value="ECO:0007669"/>
    <property type="project" value="TreeGrafter"/>
</dbReference>
<organism evidence="15 16">
    <name type="scientific">Sandaracinus amylolyticus</name>
    <dbReference type="NCBI Taxonomy" id="927083"/>
    <lineage>
        <taxon>Bacteria</taxon>
        <taxon>Pseudomonadati</taxon>
        <taxon>Myxococcota</taxon>
        <taxon>Polyangia</taxon>
        <taxon>Polyangiales</taxon>
        <taxon>Sandaracinaceae</taxon>
        <taxon>Sandaracinus</taxon>
    </lineage>
</organism>
<evidence type="ECO:0000313" key="16">
    <source>
        <dbReference type="Proteomes" id="UP000034883"/>
    </source>
</evidence>
<dbReference type="InterPro" id="IPR000866">
    <property type="entry name" value="AhpC/TSA"/>
</dbReference>
<keyword evidence="4" id="KW-0575">Peroxidase</keyword>
<dbReference type="InterPro" id="IPR036249">
    <property type="entry name" value="Thioredoxin-like_sf"/>
</dbReference>
<dbReference type="InterPro" id="IPR024706">
    <property type="entry name" value="Peroxiredoxin_AhpC-typ"/>
</dbReference>
<evidence type="ECO:0000256" key="3">
    <source>
        <dbReference type="ARBA" id="ARBA00013017"/>
    </source>
</evidence>
<proteinExistence type="inferred from homology"/>
<dbReference type="AlphaFoldDB" id="A0A0F6W8K1"/>
<evidence type="ECO:0000256" key="5">
    <source>
        <dbReference type="ARBA" id="ARBA00022862"/>
    </source>
</evidence>
<dbReference type="GO" id="GO:0005737">
    <property type="term" value="C:cytoplasm"/>
    <property type="evidence" value="ECO:0007669"/>
    <property type="project" value="TreeGrafter"/>
</dbReference>
<dbReference type="PANTHER" id="PTHR42801:SF4">
    <property type="entry name" value="AHPC_TSA FAMILY PROTEIN"/>
    <property type="match status" value="1"/>
</dbReference>
<sequence length="158" mass="17983">MLAVGTPAPVFVARTTRGDSISLRELHGRIVVLYFFRRAFTPNCTVETKGFRDNYEDLVQLGSEVVGVSCDDYATQCRFASTHDVRFPMIADEDRSISRAYDVFFPILPLAHRVTYVIDRDGVIAGVFNHEFQVIKHLDEVVRFTRDLAMRSKLPPAR</sequence>
<feature type="domain" description="Thioredoxin" evidence="14">
    <location>
        <begin position="2"/>
        <end position="150"/>
    </location>
</feature>
<evidence type="ECO:0000256" key="2">
    <source>
        <dbReference type="ARBA" id="ARBA00011245"/>
    </source>
</evidence>
<evidence type="ECO:0000256" key="11">
    <source>
        <dbReference type="ARBA" id="ARBA00042639"/>
    </source>
</evidence>
<evidence type="ECO:0000256" key="10">
    <source>
        <dbReference type="ARBA" id="ARBA00038489"/>
    </source>
</evidence>
<evidence type="ECO:0000256" key="1">
    <source>
        <dbReference type="ARBA" id="ARBA00003330"/>
    </source>
</evidence>
<keyword evidence="6" id="KW-0560">Oxidoreductase</keyword>
<comment type="catalytic activity">
    <reaction evidence="12">
        <text>a hydroperoxide + [thioredoxin]-dithiol = an alcohol + [thioredoxin]-disulfide + H2O</text>
        <dbReference type="Rhea" id="RHEA:62620"/>
        <dbReference type="Rhea" id="RHEA-COMP:10698"/>
        <dbReference type="Rhea" id="RHEA-COMP:10700"/>
        <dbReference type="ChEBI" id="CHEBI:15377"/>
        <dbReference type="ChEBI" id="CHEBI:29950"/>
        <dbReference type="ChEBI" id="CHEBI:30879"/>
        <dbReference type="ChEBI" id="CHEBI:35924"/>
        <dbReference type="ChEBI" id="CHEBI:50058"/>
        <dbReference type="EC" id="1.11.1.24"/>
    </reaction>
</comment>
<protein>
    <recommendedName>
        <fullName evidence="3">thioredoxin-dependent peroxiredoxin</fullName>
        <ecNumber evidence="3">1.11.1.24</ecNumber>
    </recommendedName>
    <alternativeName>
        <fullName evidence="9">Thioredoxin peroxidase</fullName>
    </alternativeName>
    <alternativeName>
        <fullName evidence="11">Thioredoxin-dependent peroxiredoxin Bcp</fullName>
    </alternativeName>
</protein>
<dbReference type="KEGG" id="samy:DB32_007214"/>
<dbReference type="CDD" id="cd03017">
    <property type="entry name" value="PRX_BCP"/>
    <property type="match status" value="1"/>
</dbReference>
<keyword evidence="16" id="KW-1185">Reference proteome</keyword>
<dbReference type="STRING" id="927083.DB32_007214"/>
<name>A0A0F6W8K1_9BACT</name>
<dbReference type="GO" id="GO:0034599">
    <property type="term" value="P:cellular response to oxidative stress"/>
    <property type="evidence" value="ECO:0007669"/>
    <property type="project" value="TreeGrafter"/>
</dbReference>
<dbReference type="PIRSF" id="PIRSF000239">
    <property type="entry name" value="AHPC"/>
    <property type="match status" value="1"/>
</dbReference>
<dbReference type="EMBL" id="CP011125">
    <property type="protein sequence ID" value="AKF10065.1"/>
    <property type="molecule type" value="Genomic_DNA"/>
</dbReference>
<evidence type="ECO:0000256" key="9">
    <source>
        <dbReference type="ARBA" id="ARBA00032824"/>
    </source>
</evidence>